<feature type="region of interest" description="Disordered" evidence="5">
    <location>
        <begin position="93"/>
        <end position="161"/>
    </location>
</feature>
<dbReference type="HAMAP" id="MF_00360">
    <property type="entry name" value="Ribosomal_bS6"/>
    <property type="match status" value="1"/>
</dbReference>
<accession>A0ABY7M4W7</accession>
<evidence type="ECO:0000313" key="6">
    <source>
        <dbReference type="EMBL" id="WBL34826.1"/>
    </source>
</evidence>
<keyword evidence="4" id="KW-0687">Ribonucleoprotein</keyword>
<keyword evidence="4" id="KW-0694">RNA-binding</keyword>
<reference evidence="6 7" key="1">
    <citation type="journal article" date="2023" name="ISME J.">
        <title>Thermophilic Dehalococcoidia with unusual traits shed light on an unexpected past.</title>
        <authorList>
            <person name="Palmer M."/>
            <person name="Covington J.K."/>
            <person name="Zhou E.M."/>
            <person name="Thomas S.C."/>
            <person name="Habib N."/>
            <person name="Seymour C.O."/>
            <person name="Lai D."/>
            <person name="Johnston J."/>
            <person name="Hashimi A."/>
            <person name="Jiao J.Y."/>
            <person name="Muok A.R."/>
            <person name="Liu L."/>
            <person name="Xian W.D."/>
            <person name="Zhi X.Y."/>
            <person name="Li M.M."/>
            <person name="Silva L.P."/>
            <person name="Bowen B.P."/>
            <person name="Louie K."/>
            <person name="Briegel A."/>
            <person name="Pett-Ridge J."/>
            <person name="Weber P.K."/>
            <person name="Tocheva E.I."/>
            <person name="Woyke T."/>
            <person name="Northen T.R."/>
            <person name="Mayali X."/>
            <person name="Li W.J."/>
            <person name="Hedlund B.P."/>
        </authorList>
    </citation>
    <scope>NUCLEOTIDE SEQUENCE [LARGE SCALE GENOMIC DNA]</scope>
    <source>
        <strain evidence="6 7">YIM 72310</strain>
    </source>
</reference>
<dbReference type="GO" id="GO:0005840">
    <property type="term" value="C:ribosome"/>
    <property type="evidence" value="ECO:0007669"/>
    <property type="project" value="UniProtKB-KW"/>
</dbReference>
<evidence type="ECO:0000256" key="5">
    <source>
        <dbReference type="SAM" id="MobiDB-lite"/>
    </source>
</evidence>
<keyword evidence="4" id="KW-0699">rRNA-binding</keyword>
<evidence type="ECO:0000256" key="1">
    <source>
        <dbReference type="ARBA" id="ARBA00009512"/>
    </source>
</evidence>
<evidence type="ECO:0000256" key="2">
    <source>
        <dbReference type="ARBA" id="ARBA00035104"/>
    </source>
</evidence>
<organism evidence="6 7">
    <name type="scientific">Tepidiforma flava</name>
    <dbReference type="NCBI Taxonomy" id="3004094"/>
    <lineage>
        <taxon>Bacteria</taxon>
        <taxon>Bacillati</taxon>
        <taxon>Chloroflexota</taxon>
        <taxon>Tepidiformia</taxon>
        <taxon>Tepidiformales</taxon>
        <taxon>Tepidiformaceae</taxon>
        <taxon>Tepidiforma</taxon>
    </lineage>
</organism>
<dbReference type="EMBL" id="CP115149">
    <property type="protein sequence ID" value="WBL34826.1"/>
    <property type="molecule type" value="Genomic_DNA"/>
</dbReference>
<dbReference type="NCBIfam" id="TIGR00166">
    <property type="entry name" value="S6"/>
    <property type="match status" value="1"/>
</dbReference>
<proteinExistence type="inferred from homology"/>
<evidence type="ECO:0000313" key="7">
    <source>
        <dbReference type="Proteomes" id="UP001212803"/>
    </source>
</evidence>
<dbReference type="CDD" id="cd00473">
    <property type="entry name" value="bS6"/>
    <property type="match status" value="1"/>
</dbReference>
<dbReference type="PANTHER" id="PTHR21011">
    <property type="entry name" value="MITOCHONDRIAL 28S RIBOSOMAL PROTEIN S6"/>
    <property type="match status" value="1"/>
</dbReference>
<dbReference type="SUPFAM" id="SSF54995">
    <property type="entry name" value="Ribosomal protein S6"/>
    <property type="match status" value="1"/>
</dbReference>
<dbReference type="Pfam" id="PF01250">
    <property type="entry name" value="Ribosomal_S6"/>
    <property type="match status" value="1"/>
</dbReference>
<protein>
    <recommendedName>
        <fullName evidence="3 4">Small ribosomal subunit protein bS6</fullName>
    </recommendedName>
</protein>
<dbReference type="InterPro" id="IPR000529">
    <property type="entry name" value="Ribosomal_bS6"/>
</dbReference>
<comment type="function">
    <text evidence="2 4">Binds together with bS18 to 16S ribosomal RNA.</text>
</comment>
<evidence type="ECO:0000256" key="4">
    <source>
        <dbReference type="HAMAP-Rule" id="MF_00360"/>
    </source>
</evidence>
<dbReference type="Proteomes" id="UP001212803">
    <property type="component" value="Chromosome"/>
</dbReference>
<comment type="similarity">
    <text evidence="1 4">Belongs to the bacterial ribosomal protein bS6 family.</text>
</comment>
<keyword evidence="7" id="KW-1185">Reference proteome</keyword>
<dbReference type="Gene3D" id="3.30.70.60">
    <property type="match status" value="1"/>
</dbReference>
<dbReference type="RefSeq" id="WP_270055354.1">
    <property type="nucleotide sequence ID" value="NZ_CP115149.1"/>
</dbReference>
<feature type="compositionally biased region" description="Low complexity" evidence="5">
    <location>
        <begin position="127"/>
        <end position="143"/>
    </location>
</feature>
<dbReference type="InterPro" id="IPR014717">
    <property type="entry name" value="Transl_elong_EF1B/ribsomal_bS6"/>
</dbReference>
<keyword evidence="4 6" id="KW-0689">Ribosomal protein</keyword>
<dbReference type="InterPro" id="IPR020814">
    <property type="entry name" value="Ribosomal_S6_plastid/chlpt"/>
</dbReference>
<sequence>MREYELTVVYDLAVQEAGGPAASEERLKQLVESRGGKLLKLDHWGRRRMAYPIRHAIDADYIVSRIEAEPSAVSGIETALRIDEKVYRHLIVRADELPAPPPPREPREPRAEAAPAPAAAPSPAPAPAAEAAPAPEATAPVAESSDTPAAADEPAGESAES</sequence>
<evidence type="ECO:0000256" key="3">
    <source>
        <dbReference type="ARBA" id="ARBA00035294"/>
    </source>
</evidence>
<gene>
    <name evidence="4 6" type="primary">rpsF</name>
    <name evidence="6" type="ORF">O0235_08455</name>
</gene>
<name>A0ABY7M4W7_9CHLR</name>
<dbReference type="InterPro" id="IPR035980">
    <property type="entry name" value="Ribosomal_bS6_sf"/>
</dbReference>
<dbReference type="PANTHER" id="PTHR21011:SF1">
    <property type="entry name" value="SMALL RIBOSOMAL SUBUNIT PROTEIN BS6M"/>
    <property type="match status" value="1"/>
</dbReference>